<dbReference type="Gene3D" id="3.40.50.300">
    <property type="entry name" value="P-loop containing nucleotide triphosphate hydrolases"/>
    <property type="match status" value="1"/>
</dbReference>
<gene>
    <name evidence="3" type="ORF">FDK13_19295</name>
</gene>
<dbReference type="Gene3D" id="3.40.50.720">
    <property type="entry name" value="NAD(P)-binding Rossmann-like Domain"/>
    <property type="match status" value="1"/>
</dbReference>
<name>A0A4U6D8I6_9BACT</name>
<dbReference type="EMBL" id="SZVO01000009">
    <property type="protein sequence ID" value="TKT90484.1"/>
    <property type="molecule type" value="Genomic_DNA"/>
</dbReference>
<dbReference type="Pfam" id="PF07755">
    <property type="entry name" value="DUF1611"/>
    <property type="match status" value="1"/>
</dbReference>
<dbReference type="PANTHER" id="PTHR40690:SF1">
    <property type="entry name" value="DUF1611 DOMAIN-CONTAINING PROTEIN"/>
    <property type="match status" value="1"/>
</dbReference>
<dbReference type="PANTHER" id="PTHR40690">
    <property type="entry name" value="GLL3100 PROTEIN"/>
    <property type="match status" value="1"/>
</dbReference>
<protein>
    <submittedName>
        <fullName evidence="3">DUF1611 domain-containing protein</fullName>
    </submittedName>
</protein>
<evidence type="ECO:0000313" key="3">
    <source>
        <dbReference type="EMBL" id="TKT90484.1"/>
    </source>
</evidence>
<reference evidence="3 4" key="1">
    <citation type="submission" date="2019-05" db="EMBL/GenBank/DDBJ databases">
        <title>Dyadobacter AR-3-8 sp. nov., isolated from arctic soil.</title>
        <authorList>
            <person name="Chaudhary D.K."/>
        </authorList>
    </citation>
    <scope>NUCLEOTIDE SEQUENCE [LARGE SCALE GENOMIC DNA]</scope>
    <source>
        <strain evidence="3 4">AR-3-8</strain>
    </source>
</reference>
<organism evidence="3 4">
    <name type="scientific">Dyadobacter frigoris</name>
    <dbReference type="NCBI Taxonomy" id="2576211"/>
    <lineage>
        <taxon>Bacteria</taxon>
        <taxon>Pseudomonadati</taxon>
        <taxon>Bacteroidota</taxon>
        <taxon>Cytophagia</taxon>
        <taxon>Cytophagales</taxon>
        <taxon>Spirosomataceae</taxon>
        <taxon>Dyadobacter</taxon>
    </lineage>
</organism>
<keyword evidence="4" id="KW-1185">Reference proteome</keyword>
<dbReference type="InterPro" id="IPR011669">
    <property type="entry name" value="DgcN-like"/>
</dbReference>
<dbReference type="PIRSF" id="PIRSF026760">
    <property type="entry name" value="UCP026760"/>
    <property type="match status" value="1"/>
</dbReference>
<evidence type="ECO:0000259" key="2">
    <source>
        <dbReference type="Pfam" id="PF17396"/>
    </source>
</evidence>
<dbReference type="InterPro" id="IPR035086">
    <property type="entry name" value="DgcN-like_C"/>
</dbReference>
<dbReference type="OrthoDB" id="9778498at2"/>
<dbReference type="InterPro" id="IPR035402">
    <property type="entry name" value="DgcN-like_N"/>
</dbReference>
<dbReference type="InterPro" id="IPR027417">
    <property type="entry name" value="P-loop_NTPase"/>
</dbReference>
<feature type="domain" description="D-glutamate N-acetyltransferase-like N-terminal" evidence="2">
    <location>
        <begin position="39"/>
        <end position="133"/>
    </location>
</feature>
<dbReference type="RefSeq" id="WP_137341652.1">
    <property type="nucleotide sequence ID" value="NZ_BSQH01000002.1"/>
</dbReference>
<dbReference type="Pfam" id="PF17396">
    <property type="entry name" value="DUF1611_N"/>
    <property type="match status" value="1"/>
</dbReference>
<dbReference type="AlphaFoldDB" id="A0A4U6D8I6"/>
<accession>A0A4U6D8I6</accession>
<evidence type="ECO:0000313" key="4">
    <source>
        <dbReference type="Proteomes" id="UP000304900"/>
    </source>
</evidence>
<sequence>MEKAIVLTAGLLDTVDAKTAHGLIRESERFQIVGIVDSKHTGKDAGEVLDGKFRNIPVFESIEKAKEAGPTYCIIGVATTGGRFPDFMLKIVETAIKNKLSIVNGLHDYLSAREDMVALAETNGVKLLDIRKPKAFKDLHFWTGEILNLQTPVIAVMGTDCALGKRTTTRLLIKSCEKAGLKAQMIYTGQTGWLQGGKYGFIFDSTLNDFVSGELEHSILSCDKETNPDLIFIEGQSALRNPSGPCGAEFLLSGGAKNVILVHSPKREFFDMEEHFGKIPTLESEIELVKLYGSNVIALALNTENCTEEEYLSFQESYRKRLGIPVLLPIQQGCDPIVDMLKSLIK</sequence>
<dbReference type="SUPFAM" id="SSF52540">
    <property type="entry name" value="P-loop containing nucleoside triphosphate hydrolases"/>
    <property type="match status" value="1"/>
</dbReference>
<dbReference type="Proteomes" id="UP000304900">
    <property type="component" value="Unassembled WGS sequence"/>
</dbReference>
<feature type="domain" description="D-glutamate N-acetyltransferase-like C-terminal" evidence="1">
    <location>
        <begin position="140"/>
        <end position="338"/>
    </location>
</feature>
<comment type="caution">
    <text evidence="3">The sequence shown here is derived from an EMBL/GenBank/DDBJ whole genome shotgun (WGS) entry which is preliminary data.</text>
</comment>
<proteinExistence type="predicted"/>
<evidence type="ECO:0000259" key="1">
    <source>
        <dbReference type="Pfam" id="PF07755"/>
    </source>
</evidence>